<dbReference type="InterPro" id="IPR003804">
    <property type="entry name" value="Lactate_perm"/>
</dbReference>
<keyword evidence="5 8" id="KW-0812">Transmembrane</keyword>
<feature type="transmembrane region" description="Helical" evidence="8">
    <location>
        <begin position="157"/>
        <end position="176"/>
    </location>
</feature>
<feature type="transmembrane region" description="Helical" evidence="8">
    <location>
        <begin position="208"/>
        <end position="228"/>
    </location>
</feature>
<keyword evidence="3 8" id="KW-0813">Transport</keyword>
<dbReference type="GO" id="GO:0015295">
    <property type="term" value="F:solute:proton symporter activity"/>
    <property type="evidence" value="ECO:0007669"/>
    <property type="project" value="TreeGrafter"/>
</dbReference>
<sequence length="590" mass="61932">MPRTERDRRIGATDGRRPFARTMPAILIAAAALLLPAAALASVAASGPAAAGPGAPGFLLALLPLFVVLAGIVFLKQSGATMALVGLAVAVLLAVAFFKTPLMVALGGSWYGFVKSFGISIAVVLTMFMIFLMKEVGALGIISGAVKRTVVGKEVQALNIGIGFGSFLTSLGIVTPAMFPPLLVAMGFAPAAAVAIAVLGYNATTSFALLSIPITLPADLFQLDLLAFTLKICIYLPLISVALGFGVLWLVGGRESMRRGAVPAVISGLAVSLSALGFAMINYASGREIIPVRIMGIVAGLFGMAVLILWQRIFQGRRIAAELERVRAENPIHAPALWRALSPWIVLTILASVVSFPKVNLWLKGVPGKLEVFRVFDRVVDLNILGEIYFWILVAILVSSLFLRPTAAQWRQALDVWRRRFLSPFIAYAVYFSIAYVMAWSAMETVAGAAGTALVPGALFQGWNMNAVIGTALAALFGGAYAFVSPALGLFGAVVGGSETGSNVLFMKIQQKACADLGLSDKQFMTVYGAHAAAGGVASAITPAKITNAVATIGEGKRLEAEIMRKHLAIALLLTGVIGLLTGLFVALAF</sequence>
<feature type="transmembrane region" description="Helical" evidence="8">
    <location>
        <begin position="234"/>
        <end position="252"/>
    </location>
</feature>
<dbReference type="Proteomes" id="UP000748308">
    <property type="component" value="Unassembled WGS sequence"/>
</dbReference>
<dbReference type="Pfam" id="PF02652">
    <property type="entry name" value="Lactate_perm"/>
    <property type="match status" value="1"/>
</dbReference>
<evidence type="ECO:0000256" key="6">
    <source>
        <dbReference type="ARBA" id="ARBA00022989"/>
    </source>
</evidence>
<evidence type="ECO:0000256" key="4">
    <source>
        <dbReference type="ARBA" id="ARBA00022475"/>
    </source>
</evidence>
<feature type="transmembrane region" description="Helical" evidence="8">
    <location>
        <begin position="82"/>
        <end position="98"/>
    </location>
</feature>
<dbReference type="EMBL" id="VGIY01000054">
    <property type="protein sequence ID" value="MBM3316906.1"/>
    <property type="molecule type" value="Genomic_DNA"/>
</dbReference>
<proteinExistence type="inferred from homology"/>
<feature type="transmembrane region" description="Helical" evidence="8">
    <location>
        <begin position="110"/>
        <end position="132"/>
    </location>
</feature>
<feature type="transmembrane region" description="Helical" evidence="8">
    <location>
        <begin position="568"/>
        <end position="589"/>
    </location>
</feature>
<feature type="transmembrane region" description="Helical" evidence="8">
    <location>
        <begin position="264"/>
        <end position="284"/>
    </location>
</feature>
<reference evidence="9" key="1">
    <citation type="submission" date="2019-03" db="EMBL/GenBank/DDBJ databases">
        <title>Lake Tanganyika Metagenome-Assembled Genomes (MAGs).</title>
        <authorList>
            <person name="Tran P."/>
        </authorList>
    </citation>
    <scope>NUCLEOTIDE SEQUENCE</scope>
    <source>
        <strain evidence="9">M_DeepCast_400m_m2_100</strain>
    </source>
</reference>
<comment type="subcellular location">
    <subcellularLocation>
        <location evidence="1 8">Cell membrane</location>
        <topology evidence="1 8">Multi-pass membrane protein</topology>
    </subcellularLocation>
</comment>
<evidence type="ECO:0000256" key="1">
    <source>
        <dbReference type="ARBA" id="ARBA00004651"/>
    </source>
</evidence>
<evidence type="ECO:0000256" key="8">
    <source>
        <dbReference type="RuleBase" id="RU365092"/>
    </source>
</evidence>
<keyword evidence="7 8" id="KW-0472">Membrane</keyword>
<dbReference type="AlphaFoldDB" id="A0A938BQI5"/>
<dbReference type="PANTHER" id="PTHR30003">
    <property type="entry name" value="L-LACTATE PERMEASE"/>
    <property type="match status" value="1"/>
</dbReference>
<evidence type="ECO:0000256" key="5">
    <source>
        <dbReference type="ARBA" id="ARBA00022692"/>
    </source>
</evidence>
<keyword evidence="6 8" id="KW-1133">Transmembrane helix</keyword>
<feature type="transmembrane region" description="Helical" evidence="8">
    <location>
        <begin position="182"/>
        <end position="201"/>
    </location>
</feature>
<gene>
    <name evidence="9" type="ORF">FJY75_03545</name>
</gene>
<comment type="caution">
    <text evidence="9">The sequence shown here is derived from an EMBL/GenBank/DDBJ whole genome shotgun (WGS) entry which is preliminary data.</text>
</comment>
<evidence type="ECO:0000313" key="9">
    <source>
        <dbReference type="EMBL" id="MBM3316906.1"/>
    </source>
</evidence>
<comment type="function">
    <text evidence="8">Uptake of L-lactate across the membrane. Can also transport D-lactate and glycolate.</text>
</comment>
<evidence type="ECO:0000256" key="7">
    <source>
        <dbReference type="ARBA" id="ARBA00023136"/>
    </source>
</evidence>
<dbReference type="GO" id="GO:0005886">
    <property type="term" value="C:plasma membrane"/>
    <property type="evidence" value="ECO:0007669"/>
    <property type="project" value="UniProtKB-SubCell"/>
</dbReference>
<accession>A0A938BQI5</accession>
<protein>
    <recommendedName>
        <fullName evidence="8">L-lactate permease</fullName>
    </recommendedName>
</protein>
<feature type="transmembrane region" description="Helical" evidence="8">
    <location>
        <begin position="388"/>
        <end position="404"/>
    </location>
</feature>
<evidence type="ECO:0000256" key="3">
    <source>
        <dbReference type="ARBA" id="ARBA00022448"/>
    </source>
</evidence>
<feature type="transmembrane region" description="Helical" evidence="8">
    <location>
        <begin position="336"/>
        <end position="356"/>
    </location>
</feature>
<feature type="transmembrane region" description="Helical" evidence="8">
    <location>
        <begin position="425"/>
        <end position="443"/>
    </location>
</feature>
<feature type="transmembrane region" description="Helical" evidence="8">
    <location>
        <begin position="57"/>
        <end position="75"/>
    </location>
</feature>
<feature type="transmembrane region" description="Helical" evidence="8">
    <location>
        <begin position="290"/>
        <end position="310"/>
    </location>
</feature>
<comment type="similarity">
    <text evidence="2 8">Belongs to the lactate permease family.</text>
</comment>
<evidence type="ECO:0000256" key="2">
    <source>
        <dbReference type="ARBA" id="ARBA00010100"/>
    </source>
</evidence>
<organism evidence="9 10">
    <name type="scientific">Eiseniibacteriota bacterium</name>
    <dbReference type="NCBI Taxonomy" id="2212470"/>
    <lineage>
        <taxon>Bacteria</taxon>
        <taxon>Candidatus Eiseniibacteriota</taxon>
    </lineage>
</organism>
<dbReference type="PANTHER" id="PTHR30003:SF2">
    <property type="entry name" value="L-LACTATE PERMEASE"/>
    <property type="match status" value="1"/>
</dbReference>
<feature type="transmembrane region" description="Helical" evidence="8">
    <location>
        <begin position="463"/>
        <end position="484"/>
    </location>
</feature>
<name>A0A938BQI5_UNCEI</name>
<keyword evidence="4 8" id="KW-1003">Cell membrane</keyword>
<evidence type="ECO:0000313" key="10">
    <source>
        <dbReference type="Proteomes" id="UP000748308"/>
    </source>
</evidence>
<dbReference type="GO" id="GO:0015129">
    <property type="term" value="F:lactate transmembrane transporter activity"/>
    <property type="evidence" value="ECO:0007669"/>
    <property type="project" value="UniProtKB-UniRule"/>
</dbReference>